<dbReference type="InterPro" id="IPR027417">
    <property type="entry name" value="P-loop_NTPase"/>
</dbReference>
<evidence type="ECO:0000256" key="9">
    <source>
        <dbReference type="ARBA" id="ARBA00022842"/>
    </source>
</evidence>
<dbReference type="GO" id="GO:0016740">
    <property type="term" value="F:transferase activity"/>
    <property type="evidence" value="ECO:0007669"/>
    <property type="project" value="UniProtKB-KW"/>
</dbReference>
<dbReference type="Gene3D" id="3.40.50.300">
    <property type="entry name" value="P-loop containing nucleotide triphosphate hydrolases"/>
    <property type="match status" value="1"/>
</dbReference>
<dbReference type="GO" id="GO:0005524">
    <property type="term" value="F:ATP binding"/>
    <property type="evidence" value="ECO:0007669"/>
    <property type="project" value="UniProtKB-KW"/>
</dbReference>
<dbReference type="EMBL" id="QCYK01000001">
    <property type="protein sequence ID" value="PUZ27992.1"/>
    <property type="molecule type" value="Genomic_DNA"/>
</dbReference>
<keyword evidence="4" id="KW-0963">Cytoplasm</keyword>
<dbReference type="GO" id="GO:0046872">
    <property type="term" value="F:metal ion binding"/>
    <property type="evidence" value="ECO:0007669"/>
    <property type="project" value="UniProtKB-KW"/>
</dbReference>
<comment type="caution">
    <text evidence="11">The sequence shown here is derived from an EMBL/GenBank/DDBJ whole genome shotgun (WGS) entry which is preliminary data.</text>
</comment>
<keyword evidence="7" id="KW-0547">Nucleotide-binding</keyword>
<evidence type="ECO:0000313" key="11">
    <source>
        <dbReference type="EMBL" id="PUZ27992.1"/>
    </source>
</evidence>
<keyword evidence="5" id="KW-0819">tRNA processing</keyword>
<reference evidence="11 12" key="1">
    <citation type="submission" date="2018-04" db="EMBL/GenBank/DDBJ databases">
        <title>Chitinophaga fuyangensis sp. nov., isolated from soil in a chemical factory.</title>
        <authorList>
            <person name="Chen K."/>
        </authorList>
    </citation>
    <scope>NUCLEOTIDE SEQUENCE [LARGE SCALE GENOMIC DNA]</scope>
    <source>
        <strain evidence="11 12">LY-1</strain>
    </source>
</reference>
<organism evidence="11 12">
    <name type="scientific">Chitinophaga parva</name>
    <dbReference type="NCBI Taxonomy" id="2169414"/>
    <lineage>
        <taxon>Bacteria</taxon>
        <taxon>Pseudomonadati</taxon>
        <taxon>Bacteroidota</taxon>
        <taxon>Chitinophagia</taxon>
        <taxon>Chitinophagales</taxon>
        <taxon>Chitinophagaceae</taxon>
        <taxon>Chitinophaga</taxon>
    </lineage>
</organism>
<keyword evidence="11" id="KW-0808">Transferase</keyword>
<dbReference type="AlphaFoldDB" id="A0A2T7BK03"/>
<dbReference type="InterPro" id="IPR003442">
    <property type="entry name" value="T6A_TsaE"/>
</dbReference>
<evidence type="ECO:0000256" key="8">
    <source>
        <dbReference type="ARBA" id="ARBA00022840"/>
    </source>
</evidence>
<dbReference type="PANTHER" id="PTHR33540">
    <property type="entry name" value="TRNA THREONYLCARBAMOYLADENOSINE BIOSYNTHESIS PROTEIN TSAE"/>
    <property type="match status" value="1"/>
</dbReference>
<dbReference type="GO" id="GO:0002949">
    <property type="term" value="P:tRNA threonylcarbamoyladenosine modification"/>
    <property type="evidence" value="ECO:0007669"/>
    <property type="project" value="InterPro"/>
</dbReference>
<evidence type="ECO:0000256" key="2">
    <source>
        <dbReference type="ARBA" id="ARBA00007599"/>
    </source>
</evidence>
<dbReference type="Pfam" id="PF02367">
    <property type="entry name" value="TsaE"/>
    <property type="match status" value="1"/>
</dbReference>
<evidence type="ECO:0000256" key="10">
    <source>
        <dbReference type="ARBA" id="ARBA00032441"/>
    </source>
</evidence>
<dbReference type="GO" id="GO:0005737">
    <property type="term" value="C:cytoplasm"/>
    <property type="evidence" value="ECO:0007669"/>
    <property type="project" value="UniProtKB-SubCell"/>
</dbReference>
<dbReference type="RefSeq" id="WP_108684633.1">
    <property type="nucleotide sequence ID" value="NZ_QCYK01000001.1"/>
</dbReference>
<comment type="subcellular location">
    <subcellularLocation>
        <location evidence="1">Cytoplasm</location>
    </subcellularLocation>
</comment>
<comment type="similarity">
    <text evidence="2">Belongs to the TsaE family.</text>
</comment>
<dbReference type="NCBIfam" id="TIGR00150">
    <property type="entry name" value="T6A_YjeE"/>
    <property type="match status" value="1"/>
</dbReference>
<evidence type="ECO:0000256" key="1">
    <source>
        <dbReference type="ARBA" id="ARBA00004496"/>
    </source>
</evidence>
<dbReference type="SUPFAM" id="SSF52540">
    <property type="entry name" value="P-loop containing nucleoside triphosphate hydrolases"/>
    <property type="match status" value="1"/>
</dbReference>
<name>A0A2T7BK03_9BACT</name>
<evidence type="ECO:0000256" key="6">
    <source>
        <dbReference type="ARBA" id="ARBA00022723"/>
    </source>
</evidence>
<evidence type="ECO:0000256" key="4">
    <source>
        <dbReference type="ARBA" id="ARBA00022490"/>
    </source>
</evidence>
<dbReference type="PANTHER" id="PTHR33540:SF2">
    <property type="entry name" value="TRNA THREONYLCARBAMOYLADENOSINE BIOSYNTHESIS PROTEIN TSAE"/>
    <property type="match status" value="1"/>
</dbReference>
<keyword evidence="12" id="KW-1185">Reference proteome</keyword>
<proteinExistence type="inferred from homology"/>
<keyword evidence="9" id="KW-0460">Magnesium</keyword>
<accession>A0A2T7BK03</accession>
<dbReference type="OrthoDB" id="9815896at2"/>
<evidence type="ECO:0000256" key="3">
    <source>
        <dbReference type="ARBA" id="ARBA00019010"/>
    </source>
</evidence>
<evidence type="ECO:0000313" key="12">
    <source>
        <dbReference type="Proteomes" id="UP000244450"/>
    </source>
</evidence>
<sequence>MERIFTQEELPETARLFWEKFPDTAVFAFDGQMGAGKTTFIKALCTAKAVQDVTSSPTFSIINEYHYPGPSGGEARIYHLDLYRLRNEQEALDAGVEDCLYGGDVCFVEWPGIVTSLLPADTVLVQLETLPDQKRLLRAGPAFRK</sequence>
<dbReference type="Proteomes" id="UP000244450">
    <property type="component" value="Unassembled WGS sequence"/>
</dbReference>
<evidence type="ECO:0000256" key="5">
    <source>
        <dbReference type="ARBA" id="ARBA00022694"/>
    </source>
</evidence>
<keyword evidence="6" id="KW-0479">Metal-binding</keyword>
<keyword evidence="8" id="KW-0067">ATP-binding</keyword>
<protein>
    <recommendedName>
        <fullName evidence="3">tRNA threonylcarbamoyladenosine biosynthesis protein TsaE</fullName>
    </recommendedName>
    <alternativeName>
        <fullName evidence="10">t(6)A37 threonylcarbamoyladenosine biosynthesis protein TsaE</fullName>
    </alternativeName>
</protein>
<gene>
    <name evidence="11" type="ORF">DCC81_00445</name>
</gene>
<evidence type="ECO:0000256" key="7">
    <source>
        <dbReference type="ARBA" id="ARBA00022741"/>
    </source>
</evidence>